<gene>
    <name evidence="1" type="ORF">PPYR1160_LOCUS2662</name>
</gene>
<protein>
    <submittedName>
        <fullName evidence="1">Uncharacterized protein</fullName>
    </submittedName>
</protein>
<dbReference type="AlphaFoldDB" id="A0A7R9U339"/>
<evidence type="ECO:0000313" key="1">
    <source>
        <dbReference type="EMBL" id="CAD8253170.1"/>
    </source>
</evidence>
<accession>A0A7R9U339</accession>
<proteinExistence type="predicted"/>
<dbReference type="EMBL" id="HBEA01003534">
    <property type="protein sequence ID" value="CAD8253170.1"/>
    <property type="molecule type" value="Transcribed_RNA"/>
</dbReference>
<name>A0A7R9U339_9STRA</name>
<sequence length="315" mass="34829">MLPLAQLDLLKRQGHALAASLTLTLESDPVPAEGQVLQNAVVAQRLDELGTVTNLLLEQSGASDRDPDVSKLRDLLVALRLDACVTKEALDEFLHSSERMLFTMPAELLLSMTDRMAARHTLPTGHVYRLYRLCHQVVNRHSGAPSKSLVLRVLTSMFRFADTNETSARVLDEALQICADPRWALPRSSTPASPTSPVDDCYLEWLCARAHNRGLACIETKDTSGAEGFLSRALQLLPYTGEPFQQENHKVGKRRAAPQQAPFPPALFFFGRMELITLLCLLVLMQEISALYARALEARGKAQNEGGTAVKDLFR</sequence>
<organism evidence="1">
    <name type="scientific">Pinguiococcus pyrenoidosus</name>
    <dbReference type="NCBI Taxonomy" id="172671"/>
    <lineage>
        <taxon>Eukaryota</taxon>
        <taxon>Sar</taxon>
        <taxon>Stramenopiles</taxon>
        <taxon>Ochrophyta</taxon>
        <taxon>Pinguiophyceae</taxon>
        <taxon>Pinguiochrysidales</taxon>
        <taxon>Pinguiochrysidaceae</taxon>
        <taxon>Pinguiococcus</taxon>
    </lineage>
</organism>
<reference evidence="1" key="1">
    <citation type="submission" date="2021-01" db="EMBL/GenBank/DDBJ databases">
        <authorList>
            <person name="Corre E."/>
            <person name="Pelletier E."/>
            <person name="Niang G."/>
            <person name="Scheremetjew M."/>
            <person name="Finn R."/>
            <person name="Kale V."/>
            <person name="Holt S."/>
            <person name="Cochrane G."/>
            <person name="Meng A."/>
            <person name="Brown T."/>
            <person name="Cohen L."/>
        </authorList>
    </citation>
    <scope>NUCLEOTIDE SEQUENCE</scope>
    <source>
        <strain evidence="1">CCMP2078</strain>
    </source>
</reference>